<dbReference type="EC" id="3.4.16.5" evidence="2"/>
<dbReference type="PRINTS" id="PR00724">
    <property type="entry name" value="CRBOXYPTASEC"/>
</dbReference>
<gene>
    <name evidence="8" type="ORF">EIP91_006282</name>
</gene>
<feature type="signal peptide" evidence="7">
    <location>
        <begin position="1"/>
        <end position="20"/>
    </location>
</feature>
<organism evidence="8 9">
    <name type="scientific">Steccherinum ochraceum</name>
    <dbReference type="NCBI Taxonomy" id="92696"/>
    <lineage>
        <taxon>Eukaryota</taxon>
        <taxon>Fungi</taxon>
        <taxon>Dikarya</taxon>
        <taxon>Basidiomycota</taxon>
        <taxon>Agaricomycotina</taxon>
        <taxon>Agaricomycetes</taxon>
        <taxon>Polyporales</taxon>
        <taxon>Steccherinaceae</taxon>
        <taxon>Steccherinum</taxon>
    </lineage>
</organism>
<evidence type="ECO:0000256" key="2">
    <source>
        <dbReference type="ARBA" id="ARBA00012446"/>
    </source>
</evidence>
<dbReference type="Proteomes" id="UP000292702">
    <property type="component" value="Unassembled WGS sequence"/>
</dbReference>
<sequence>MRAGMVASTIAGMLLLPVLGTVSRLVRDADGDGGGDHLGWGENVAGGEQVVLEFEVAGVDEVLVSTEDTWTIVGGPHETFGLNAFPQHQLRITNTKSTLCDTTVKQQSGYLDISETRHLFFWFFEARNDPHDAPLMLWLNGGPGCSSIASGLLFENGPCSMAKDGNGTVRNPHSWNEHTNIIYLDQPIGSGYSYSTDGSKVDTTAASAVDMYAFLTMFLKKYPQYASSPLHIAAESWGGHYGPNLAKYIHEKNEGLIHYPGEGIIHINLDSLILANGLTEPYSQFETIADYKCGGAPYPYLKPDSMTCRLIRDNTPVCLRLIDACYKSMSKATCNAATVHCWPALMFWEKVATKIKANPYDIRRPCEENSSVCYMDIDRGETWLDSAYVKEALGADVGREFKTCNMTVNAGFYLQGEAFHNSAAMLPLLLQSGLRLLVYAGNTGKFIPPVNLMVYLLISDLQGIELWMDRLQNDFHEEFAATPPVPWRTVKSHYLAGEVRSAGGAGTGAGNYTFVQIYDAGYTFQIMIITLKWSHL</sequence>
<accession>A0A4R0R8G2</accession>
<protein>
    <recommendedName>
        <fullName evidence="2">carboxypeptidase C</fullName>
        <ecNumber evidence="2">3.4.16.5</ecNumber>
    </recommendedName>
</protein>
<dbReference type="PANTHER" id="PTHR11802:SF113">
    <property type="entry name" value="SERINE CARBOXYPEPTIDASE CTSA-4.1"/>
    <property type="match status" value="1"/>
</dbReference>
<dbReference type="PANTHER" id="PTHR11802">
    <property type="entry name" value="SERINE PROTEASE FAMILY S10 SERINE CARBOXYPEPTIDASE"/>
    <property type="match status" value="1"/>
</dbReference>
<evidence type="ECO:0000256" key="6">
    <source>
        <dbReference type="ARBA" id="ARBA00023180"/>
    </source>
</evidence>
<comment type="caution">
    <text evidence="8">The sequence shown here is derived from an EMBL/GenBank/DDBJ whole genome shotgun (WGS) entry which is preliminary data.</text>
</comment>
<dbReference type="InterPro" id="IPR001563">
    <property type="entry name" value="Peptidase_S10"/>
</dbReference>
<evidence type="ECO:0000256" key="3">
    <source>
        <dbReference type="ARBA" id="ARBA00022645"/>
    </source>
</evidence>
<dbReference type="AlphaFoldDB" id="A0A4R0R8G2"/>
<evidence type="ECO:0000256" key="1">
    <source>
        <dbReference type="ARBA" id="ARBA00009431"/>
    </source>
</evidence>
<dbReference type="STRING" id="92696.A0A4R0R8G2"/>
<reference evidence="8 9" key="1">
    <citation type="submission" date="2018-11" db="EMBL/GenBank/DDBJ databases">
        <title>Genome assembly of Steccherinum ochraceum LE-BIN_3174, the white-rot fungus of the Steccherinaceae family (The Residual Polyporoid clade, Polyporales, Basidiomycota).</title>
        <authorList>
            <person name="Fedorova T.V."/>
            <person name="Glazunova O.A."/>
            <person name="Landesman E.O."/>
            <person name="Moiseenko K.V."/>
            <person name="Psurtseva N.V."/>
            <person name="Savinova O.S."/>
            <person name="Shakhova N.V."/>
            <person name="Tyazhelova T.V."/>
            <person name="Vasina D.V."/>
        </authorList>
    </citation>
    <scope>NUCLEOTIDE SEQUENCE [LARGE SCALE GENOMIC DNA]</scope>
    <source>
        <strain evidence="8 9">LE-BIN_3174</strain>
    </source>
</reference>
<keyword evidence="4" id="KW-0645">Protease</keyword>
<proteinExistence type="inferred from homology"/>
<name>A0A4R0R8G2_9APHY</name>
<dbReference type="EMBL" id="RWJN01000339">
    <property type="protein sequence ID" value="TCD62876.1"/>
    <property type="molecule type" value="Genomic_DNA"/>
</dbReference>
<dbReference type="Gene3D" id="1.10.287.410">
    <property type="match status" value="1"/>
</dbReference>
<dbReference type="Gene3D" id="3.40.50.1820">
    <property type="entry name" value="alpha/beta hydrolase"/>
    <property type="match status" value="1"/>
</dbReference>
<keyword evidence="5" id="KW-0378">Hydrolase</keyword>
<dbReference type="GO" id="GO:0006508">
    <property type="term" value="P:proteolysis"/>
    <property type="evidence" value="ECO:0007669"/>
    <property type="project" value="UniProtKB-KW"/>
</dbReference>
<evidence type="ECO:0000256" key="4">
    <source>
        <dbReference type="ARBA" id="ARBA00022670"/>
    </source>
</evidence>
<dbReference type="GO" id="GO:0004185">
    <property type="term" value="F:serine-type carboxypeptidase activity"/>
    <property type="evidence" value="ECO:0007669"/>
    <property type="project" value="UniProtKB-EC"/>
</dbReference>
<keyword evidence="6" id="KW-0325">Glycoprotein</keyword>
<feature type="chain" id="PRO_5020738180" description="carboxypeptidase C" evidence="7">
    <location>
        <begin position="21"/>
        <end position="536"/>
    </location>
</feature>
<evidence type="ECO:0000256" key="7">
    <source>
        <dbReference type="SAM" id="SignalP"/>
    </source>
</evidence>
<keyword evidence="9" id="KW-1185">Reference proteome</keyword>
<dbReference type="Pfam" id="PF00450">
    <property type="entry name" value="Peptidase_S10"/>
    <property type="match status" value="1"/>
</dbReference>
<evidence type="ECO:0000256" key="5">
    <source>
        <dbReference type="ARBA" id="ARBA00022801"/>
    </source>
</evidence>
<dbReference type="InterPro" id="IPR029058">
    <property type="entry name" value="AB_hydrolase_fold"/>
</dbReference>
<keyword evidence="3" id="KW-0121">Carboxypeptidase</keyword>
<keyword evidence="7" id="KW-0732">Signal</keyword>
<evidence type="ECO:0000313" key="9">
    <source>
        <dbReference type="Proteomes" id="UP000292702"/>
    </source>
</evidence>
<dbReference type="SUPFAM" id="SSF53474">
    <property type="entry name" value="alpha/beta-Hydrolases"/>
    <property type="match status" value="1"/>
</dbReference>
<dbReference type="GO" id="GO:0000324">
    <property type="term" value="C:fungal-type vacuole"/>
    <property type="evidence" value="ECO:0007669"/>
    <property type="project" value="TreeGrafter"/>
</dbReference>
<dbReference type="OrthoDB" id="443318at2759"/>
<comment type="similarity">
    <text evidence="1">Belongs to the peptidase S10 family.</text>
</comment>
<evidence type="ECO:0000313" key="8">
    <source>
        <dbReference type="EMBL" id="TCD62876.1"/>
    </source>
</evidence>